<keyword evidence="24" id="KW-1185">Reference proteome</keyword>
<keyword evidence="14" id="KW-0393">Immunoglobulin domain</keyword>
<keyword evidence="3" id="KW-1003">Cell membrane</keyword>
<evidence type="ECO:0000256" key="19">
    <source>
        <dbReference type="ARBA" id="ARBA00067553"/>
    </source>
</evidence>
<dbReference type="PANTHER" id="PTHR11422:SF12">
    <property type="entry name" value="MICROFIBRIL-ASSOCIATED GLYCOPROTEIN 3"/>
    <property type="match status" value="1"/>
</dbReference>
<evidence type="ECO:0000256" key="5">
    <source>
        <dbReference type="ARBA" id="ARBA00022692"/>
    </source>
</evidence>
<evidence type="ECO:0000256" key="17">
    <source>
        <dbReference type="ARBA" id="ARBA00061264"/>
    </source>
</evidence>
<keyword evidence="12" id="KW-1015">Disulfide bond</keyword>
<dbReference type="GO" id="GO:0009897">
    <property type="term" value="C:external side of plasma membrane"/>
    <property type="evidence" value="ECO:0007669"/>
    <property type="project" value="TreeGrafter"/>
</dbReference>
<evidence type="ECO:0000256" key="4">
    <source>
        <dbReference type="ARBA" id="ARBA00022525"/>
    </source>
</evidence>
<evidence type="ECO:0000256" key="12">
    <source>
        <dbReference type="ARBA" id="ARBA00023157"/>
    </source>
</evidence>
<dbReference type="AlphaFoldDB" id="A0A8C6XZ65"/>
<evidence type="ECO:0000259" key="22">
    <source>
        <dbReference type="PROSITE" id="PS50835"/>
    </source>
</evidence>
<dbReference type="SUPFAM" id="SSF48726">
    <property type="entry name" value="Immunoglobulin"/>
    <property type="match status" value="3"/>
</dbReference>
<dbReference type="GO" id="GO:0005576">
    <property type="term" value="C:extracellular region"/>
    <property type="evidence" value="ECO:0007669"/>
    <property type="project" value="UniProtKB-SubCell"/>
</dbReference>
<evidence type="ECO:0000256" key="11">
    <source>
        <dbReference type="ARBA" id="ARBA00023136"/>
    </source>
</evidence>
<comment type="similarity">
    <text evidence="17">Belongs to the LAG3 family.</text>
</comment>
<dbReference type="InterPro" id="IPR036179">
    <property type="entry name" value="Ig-like_dom_sf"/>
</dbReference>
<evidence type="ECO:0000256" key="20">
    <source>
        <dbReference type="SAM" id="Phobius"/>
    </source>
</evidence>
<keyword evidence="10" id="KW-1064">Adaptive immunity</keyword>
<evidence type="ECO:0000313" key="23">
    <source>
        <dbReference type="Ensembl" id="ENSNNAP00000022019.1"/>
    </source>
</evidence>
<dbReference type="SMART" id="SM00409">
    <property type="entry name" value="IG"/>
    <property type="match status" value="3"/>
</dbReference>
<dbReference type="PANTHER" id="PTHR11422">
    <property type="entry name" value="T-CELL SURFACE GLYCOPROTEIN CD4"/>
    <property type="match status" value="1"/>
</dbReference>
<keyword evidence="8" id="KW-0391">Immunity</keyword>
<dbReference type="Ensembl" id="ENSNNAT00000023082.1">
    <property type="protein sequence ID" value="ENSNNAP00000022019.1"/>
    <property type="gene ID" value="ENSNNAG00000014534.1"/>
</dbReference>
<feature type="signal peptide" evidence="21">
    <location>
        <begin position="1"/>
        <end position="19"/>
    </location>
</feature>
<evidence type="ECO:0000256" key="8">
    <source>
        <dbReference type="ARBA" id="ARBA00022859"/>
    </source>
</evidence>
<evidence type="ECO:0000256" key="9">
    <source>
        <dbReference type="ARBA" id="ARBA00022989"/>
    </source>
</evidence>
<comment type="function">
    <text evidence="15">May function as a ligand for MHC class II (MHC-II) on antigen-presenting cells (APC), promoting APC activation/maturation and driving Th1 immune response.</text>
</comment>
<evidence type="ECO:0000256" key="3">
    <source>
        <dbReference type="ARBA" id="ARBA00022475"/>
    </source>
</evidence>
<dbReference type="GO" id="GO:0042110">
    <property type="term" value="P:T cell activation"/>
    <property type="evidence" value="ECO:0007669"/>
    <property type="project" value="TreeGrafter"/>
</dbReference>
<dbReference type="Proteomes" id="UP000694559">
    <property type="component" value="Unplaced"/>
</dbReference>
<evidence type="ECO:0000256" key="1">
    <source>
        <dbReference type="ARBA" id="ARBA00004251"/>
    </source>
</evidence>
<keyword evidence="13" id="KW-0325">Glycoprotein</keyword>
<dbReference type="InterPro" id="IPR003599">
    <property type="entry name" value="Ig_sub"/>
</dbReference>
<keyword evidence="9 20" id="KW-1133">Transmembrane helix</keyword>
<comment type="function">
    <text evidence="16">Lymphocyte activation gene 3 protein: Inhibitory receptor on antigen activated T-cells. Delivers inhibitory signals upon binding to ligands, such as FGL1. FGL1 constitutes a major ligand of LAG3 and is responsible for LAG3 T-cell inhibitory function. Following TCR engagement, LAG3 associates with CD3-TCR in the immunological synapse and directly inhibits T-cell activation. May inhibit antigen-specific T-cell activation in synergy with PDCD1/PD-1, possibly by acting as a coreceptor for PDCD1/PD-1. Negatively regulates the proliferation, activation, effector function and homeostasis of both CD8(+) and CD4(+) T-cells. Also mediates immune tolerance: constitutively expressed on a subset of regulatory T-cells (Tregs) and contributes to their suppressive function. Also acts as a negative regulator of plasmacytoid dendritic cell (pDCs) activation. Binds MHC class II (MHC-II); the precise role of MHC-II-binding is however unclear.</text>
</comment>
<dbReference type="FunFam" id="2.60.40.10:FF:002440">
    <property type="entry name" value="Lymphocyte activation gene 3 protein"/>
    <property type="match status" value="1"/>
</dbReference>
<dbReference type="InterPro" id="IPR007110">
    <property type="entry name" value="Ig-like_dom"/>
</dbReference>
<keyword evidence="11 20" id="KW-0472">Membrane</keyword>
<evidence type="ECO:0000256" key="16">
    <source>
        <dbReference type="ARBA" id="ARBA00059221"/>
    </source>
</evidence>
<reference evidence="23" key="2">
    <citation type="submission" date="2025-09" db="UniProtKB">
        <authorList>
            <consortium name="Ensembl"/>
        </authorList>
    </citation>
    <scope>IDENTIFICATION</scope>
</reference>
<evidence type="ECO:0000256" key="7">
    <source>
        <dbReference type="ARBA" id="ARBA00022737"/>
    </source>
</evidence>
<evidence type="ECO:0000256" key="2">
    <source>
        <dbReference type="ARBA" id="ARBA00004613"/>
    </source>
</evidence>
<keyword evidence="7" id="KW-0677">Repeat</keyword>
<evidence type="ECO:0000256" key="6">
    <source>
        <dbReference type="ARBA" id="ARBA00022729"/>
    </source>
</evidence>
<dbReference type="SMART" id="SM00408">
    <property type="entry name" value="IGc2"/>
    <property type="match status" value="2"/>
</dbReference>
<feature type="domain" description="Ig-like" evidence="22">
    <location>
        <begin position="270"/>
        <end position="348"/>
    </location>
</feature>
<dbReference type="InterPro" id="IPR003598">
    <property type="entry name" value="Ig_sub2"/>
</dbReference>
<dbReference type="InterPro" id="IPR013783">
    <property type="entry name" value="Ig-like_fold"/>
</dbReference>
<feature type="transmembrane region" description="Helical" evidence="20">
    <location>
        <begin position="72"/>
        <end position="92"/>
    </location>
</feature>
<dbReference type="GO" id="GO:0070374">
    <property type="term" value="P:positive regulation of ERK1 and ERK2 cascade"/>
    <property type="evidence" value="ECO:0007669"/>
    <property type="project" value="TreeGrafter"/>
</dbReference>
<keyword evidence="6 21" id="KW-0732">Signal</keyword>
<sequence length="549" mass="63165">AELFSCLLFCVGSIIFLQPEIYLYLTGEKYRVWGEEGTHVTLPCFLSPQMVKDNLRHLYKGLEVHWGQVDQWHFYFIFHFFLFPFPFPFFFVTSSSMKRHLVLEVKPSGLKSLAHSMMHRVTVWDTGFLKGNFSLQIKPLLKEDAGTYEARVRHGKKDWHCLVELGVVSVTAHPSHPLIESESVRLNCNSSHPGNPTNILWFHRDVLVRTSYRLHPMGQTLLITESVSSDTGHWVCQLTFADGEIIAVRYNLQVIGFTEQAPSVIYTAAGSDAHLPCVLNSNPRNYGISEVAIQWRYMAGTELKAKPSPSYENHQDFTLRLPAVGLNDAGQYLCEITIQGITIIQNVTLAVMAGEEQTCSRLKVSYIFSYKFIDLLKSIHRLYNFAPELYNKELPLNFLKCLHCSPHYKKDVETLEKVQRRATRMIRGLEAKTYEEWLQELGMASPVKRKTRGDMIAVFQYLKGCHRKEGVKLFSKAPVGQTRNNGWKLNKERFNLEIRRNFLTVRTINQWNSLPSEIVGVPLLETSRRDWTAICQKWCRVSRLGRGLD</sequence>
<proteinExistence type="inferred from homology"/>
<evidence type="ECO:0000313" key="24">
    <source>
        <dbReference type="Proteomes" id="UP000694559"/>
    </source>
</evidence>
<dbReference type="GO" id="GO:0002250">
    <property type="term" value="P:adaptive immune response"/>
    <property type="evidence" value="ECO:0007669"/>
    <property type="project" value="UniProtKB-KW"/>
</dbReference>
<protein>
    <recommendedName>
        <fullName evidence="19">Lymphocyte activation gene 3 protein</fullName>
    </recommendedName>
</protein>
<evidence type="ECO:0000256" key="18">
    <source>
        <dbReference type="ARBA" id="ARBA00065545"/>
    </source>
</evidence>
<comment type="subunit">
    <text evidence="18">Interacts with MHC class II (MHC-II); selectively recognizes stable complexes of peptide and MHC-II. Interacts with FGL1 (via the Fibrinogen C-terminal domain).</text>
</comment>
<evidence type="ECO:0000256" key="13">
    <source>
        <dbReference type="ARBA" id="ARBA00023180"/>
    </source>
</evidence>
<dbReference type="OrthoDB" id="9937043at2759"/>
<dbReference type="GO" id="GO:0045121">
    <property type="term" value="C:membrane raft"/>
    <property type="evidence" value="ECO:0007669"/>
    <property type="project" value="TreeGrafter"/>
</dbReference>
<keyword evidence="4" id="KW-0964">Secreted</keyword>
<dbReference type="Gene3D" id="2.60.40.10">
    <property type="entry name" value="Immunoglobulins"/>
    <property type="match status" value="3"/>
</dbReference>
<reference evidence="23" key="1">
    <citation type="submission" date="2025-08" db="UniProtKB">
        <authorList>
            <consortium name="Ensembl"/>
        </authorList>
    </citation>
    <scope>IDENTIFICATION</scope>
</reference>
<evidence type="ECO:0000256" key="14">
    <source>
        <dbReference type="ARBA" id="ARBA00023319"/>
    </source>
</evidence>
<keyword evidence="5 20" id="KW-0812">Transmembrane</keyword>
<evidence type="ECO:0000256" key="10">
    <source>
        <dbReference type="ARBA" id="ARBA00023130"/>
    </source>
</evidence>
<comment type="subcellular location">
    <subcellularLocation>
        <location evidence="1">Cell membrane</location>
        <topology evidence="1">Single-pass type I membrane protein</topology>
    </subcellularLocation>
    <subcellularLocation>
        <location evidence="2">Secreted</location>
    </subcellularLocation>
</comment>
<feature type="domain" description="Ig-like" evidence="22">
    <location>
        <begin position="166"/>
        <end position="253"/>
    </location>
</feature>
<name>A0A8C6XZ65_NAJNA</name>
<feature type="chain" id="PRO_5034775320" description="Lymphocyte activation gene 3 protein" evidence="21">
    <location>
        <begin position="20"/>
        <end position="549"/>
    </location>
</feature>
<dbReference type="GeneTree" id="ENSGT00940000154136"/>
<dbReference type="GO" id="GO:0042289">
    <property type="term" value="F:MHC class II protein binding"/>
    <property type="evidence" value="ECO:0007669"/>
    <property type="project" value="TreeGrafter"/>
</dbReference>
<dbReference type="PROSITE" id="PS50835">
    <property type="entry name" value="IG_LIKE"/>
    <property type="match status" value="2"/>
</dbReference>
<accession>A0A8C6XZ65</accession>
<evidence type="ECO:0000256" key="21">
    <source>
        <dbReference type="SAM" id="SignalP"/>
    </source>
</evidence>
<dbReference type="GO" id="GO:0035723">
    <property type="term" value="P:interleukin-15-mediated signaling pathway"/>
    <property type="evidence" value="ECO:0007669"/>
    <property type="project" value="TreeGrafter"/>
</dbReference>
<organism evidence="23 24">
    <name type="scientific">Naja naja</name>
    <name type="common">Indian cobra</name>
    <dbReference type="NCBI Taxonomy" id="35670"/>
    <lineage>
        <taxon>Eukaryota</taxon>
        <taxon>Metazoa</taxon>
        <taxon>Chordata</taxon>
        <taxon>Craniata</taxon>
        <taxon>Vertebrata</taxon>
        <taxon>Euteleostomi</taxon>
        <taxon>Lepidosauria</taxon>
        <taxon>Squamata</taxon>
        <taxon>Bifurcata</taxon>
        <taxon>Unidentata</taxon>
        <taxon>Episquamata</taxon>
        <taxon>Toxicofera</taxon>
        <taxon>Serpentes</taxon>
        <taxon>Colubroidea</taxon>
        <taxon>Elapidae</taxon>
        <taxon>Elapinae</taxon>
        <taxon>Naja</taxon>
    </lineage>
</organism>
<dbReference type="GO" id="GO:1990782">
    <property type="term" value="F:protein tyrosine kinase binding"/>
    <property type="evidence" value="ECO:0007669"/>
    <property type="project" value="TreeGrafter"/>
</dbReference>
<evidence type="ECO:0000256" key="15">
    <source>
        <dbReference type="ARBA" id="ARBA00057112"/>
    </source>
</evidence>